<evidence type="ECO:0000313" key="1">
    <source>
        <dbReference type="EMBL" id="KAK3720069.1"/>
    </source>
</evidence>
<dbReference type="EMBL" id="JAUTXU010000023">
    <property type="protein sequence ID" value="KAK3720069.1"/>
    <property type="molecule type" value="Genomic_DNA"/>
</dbReference>
<dbReference type="Proteomes" id="UP001281147">
    <property type="component" value="Unassembled WGS sequence"/>
</dbReference>
<protein>
    <submittedName>
        <fullName evidence="1">Uncharacterized protein</fullName>
    </submittedName>
</protein>
<evidence type="ECO:0000313" key="2">
    <source>
        <dbReference type="Proteomes" id="UP001281147"/>
    </source>
</evidence>
<reference evidence="1" key="1">
    <citation type="submission" date="2023-07" db="EMBL/GenBank/DDBJ databases">
        <title>Black Yeasts Isolated from many extreme environments.</title>
        <authorList>
            <person name="Coleine C."/>
            <person name="Stajich J.E."/>
            <person name="Selbmann L."/>
        </authorList>
    </citation>
    <scope>NUCLEOTIDE SEQUENCE</scope>
    <source>
        <strain evidence="1">CCFEE 5714</strain>
    </source>
</reference>
<sequence>MPKEIKPHSAKYTSPAAPYPTPSSNTAGPRNAAIWSTTDDEVLLRARASGLNWQPIASKYFPNKTANACRKRHERLIERRHVEDWDAQKLELLAQEYMAVRKEMWEVLASRVGERWSVVEAKCMEKGLKNLQATARTAQRRGAASPLRSFDNQGINDHHSVDSGIGLGSDAEMEVDDAESSKKPASWHAHTAAQQSYQEHVRSRSLPQPLPLYQPPPPLNTTVRRALDADAPMTTSPATMSYVRHTSTHRHSPEAQNGRAGMSIQSVLSPPDPQCA</sequence>
<gene>
    <name evidence="1" type="ORF">LTR37_003892</name>
</gene>
<accession>A0ACC3NND8</accession>
<name>A0ACC3NND8_9PEZI</name>
<proteinExistence type="predicted"/>
<comment type="caution">
    <text evidence="1">The sequence shown here is derived from an EMBL/GenBank/DDBJ whole genome shotgun (WGS) entry which is preliminary data.</text>
</comment>
<keyword evidence="2" id="KW-1185">Reference proteome</keyword>
<organism evidence="1 2">
    <name type="scientific">Vermiconidia calcicola</name>
    <dbReference type="NCBI Taxonomy" id="1690605"/>
    <lineage>
        <taxon>Eukaryota</taxon>
        <taxon>Fungi</taxon>
        <taxon>Dikarya</taxon>
        <taxon>Ascomycota</taxon>
        <taxon>Pezizomycotina</taxon>
        <taxon>Dothideomycetes</taxon>
        <taxon>Dothideomycetidae</taxon>
        <taxon>Mycosphaerellales</taxon>
        <taxon>Extremaceae</taxon>
        <taxon>Vermiconidia</taxon>
    </lineage>
</organism>